<proteinExistence type="predicted"/>
<protein>
    <submittedName>
        <fullName evidence="1">Uncharacterized protein</fullName>
    </submittedName>
</protein>
<evidence type="ECO:0000313" key="1">
    <source>
        <dbReference type="EMBL" id="GBN52444.1"/>
    </source>
</evidence>
<dbReference type="Proteomes" id="UP000499080">
    <property type="component" value="Unassembled WGS sequence"/>
</dbReference>
<gene>
    <name evidence="1" type="ORF">AVEN_66387_1</name>
</gene>
<keyword evidence="2" id="KW-1185">Reference proteome</keyword>
<dbReference type="AlphaFoldDB" id="A0A4Y2PMC7"/>
<reference evidence="1 2" key="1">
    <citation type="journal article" date="2019" name="Sci. Rep.">
        <title>Orb-weaving spider Araneus ventricosus genome elucidates the spidroin gene catalogue.</title>
        <authorList>
            <person name="Kono N."/>
            <person name="Nakamura H."/>
            <person name="Ohtoshi R."/>
            <person name="Moran D.A.P."/>
            <person name="Shinohara A."/>
            <person name="Yoshida Y."/>
            <person name="Fujiwara M."/>
            <person name="Mori M."/>
            <person name="Tomita M."/>
            <person name="Arakawa K."/>
        </authorList>
    </citation>
    <scope>NUCLEOTIDE SEQUENCE [LARGE SCALE GENOMIC DNA]</scope>
</reference>
<sequence>MDRPNVNQKFIRDTREDNQSEEKPIILNIGTCGLRTMNCAFKTVITGTDWSIVEFLRALYNMLKDVPAHRGSYTEFSGSNIFPKKFYSIRWLENSDIAQRAIEILLDVMQYVNSVKEDKKKGLHIQVSKLLQRILLTLS</sequence>
<comment type="caution">
    <text evidence="1">The sequence shown here is derived from an EMBL/GenBank/DDBJ whole genome shotgun (WGS) entry which is preliminary data.</text>
</comment>
<dbReference type="EMBL" id="BGPR01011675">
    <property type="protein sequence ID" value="GBN52444.1"/>
    <property type="molecule type" value="Genomic_DNA"/>
</dbReference>
<accession>A0A4Y2PMC7</accession>
<organism evidence="1 2">
    <name type="scientific">Araneus ventricosus</name>
    <name type="common">Orbweaver spider</name>
    <name type="synonym">Epeira ventricosa</name>
    <dbReference type="NCBI Taxonomy" id="182803"/>
    <lineage>
        <taxon>Eukaryota</taxon>
        <taxon>Metazoa</taxon>
        <taxon>Ecdysozoa</taxon>
        <taxon>Arthropoda</taxon>
        <taxon>Chelicerata</taxon>
        <taxon>Arachnida</taxon>
        <taxon>Araneae</taxon>
        <taxon>Araneomorphae</taxon>
        <taxon>Entelegynae</taxon>
        <taxon>Araneoidea</taxon>
        <taxon>Araneidae</taxon>
        <taxon>Araneus</taxon>
    </lineage>
</organism>
<name>A0A4Y2PMC7_ARAVE</name>
<evidence type="ECO:0000313" key="2">
    <source>
        <dbReference type="Proteomes" id="UP000499080"/>
    </source>
</evidence>
<dbReference type="OrthoDB" id="7697627at2759"/>